<dbReference type="Proteomes" id="UP000664521">
    <property type="component" value="Unassembled WGS sequence"/>
</dbReference>
<dbReference type="OrthoDB" id="6509636at2759"/>
<dbReference type="PANTHER" id="PTHR24096">
    <property type="entry name" value="LONG-CHAIN-FATTY-ACID--COA LIGASE"/>
    <property type="match status" value="1"/>
</dbReference>
<dbReference type="CDD" id="cd05911">
    <property type="entry name" value="Firefly_Luc_like"/>
    <property type="match status" value="1"/>
</dbReference>
<dbReference type="GO" id="GO:0019748">
    <property type="term" value="P:secondary metabolic process"/>
    <property type="evidence" value="ECO:0007669"/>
    <property type="project" value="TreeGrafter"/>
</dbReference>
<feature type="domain" description="AMP-dependent synthetase/ligase" evidence="2">
    <location>
        <begin position="30"/>
        <end position="395"/>
    </location>
</feature>
<gene>
    <name evidence="4" type="ORF">HETSPECPRED_010341</name>
</gene>
<reference evidence="4" key="1">
    <citation type="submission" date="2021-03" db="EMBL/GenBank/DDBJ databases">
        <authorList>
            <person name="Tagirdzhanova G."/>
        </authorList>
    </citation>
    <scope>NUCLEOTIDE SEQUENCE</scope>
</reference>
<evidence type="ECO:0000259" key="3">
    <source>
        <dbReference type="Pfam" id="PF13193"/>
    </source>
</evidence>
<dbReference type="Gene3D" id="3.40.50.12780">
    <property type="entry name" value="N-terminal domain of ligase-like"/>
    <property type="match status" value="1"/>
</dbReference>
<dbReference type="Gene3D" id="3.30.300.30">
    <property type="match status" value="1"/>
</dbReference>
<accession>A0A8H3G4K7</accession>
<protein>
    <submittedName>
        <fullName evidence="4">Uncharacterized protein</fullName>
    </submittedName>
</protein>
<organism evidence="4 5">
    <name type="scientific">Heterodermia speciosa</name>
    <dbReference type="NCBI Taxonomy" id="116794"/>
    <lineage>
        <taxon>Eukaryota</taxon>
        <taxon>Fungi</taxon>
        <taxon>Dikarya</taxon>
        <taxon>Ascomycota</taxon>
        <taxon>Pezizomycotina</taxon>
        <taxon>Lecanoromycetes</taxon>
        <taxon>OSLEUM clade</taxon>
        <taxon>Lecanoromycetidae</taxon>
        <taxon>Caliciales</taxon>
        <taxon>Physciaceae</taxon>
        <taxon>Heterodermia</taxon>
    </lineage>
</organism>
<dbReference type="InterPro" id="IPR000873">
    <property type="entry name" value="AMP-dep_synth/lig_dom"/>
</dbReference>
<comment type="caution">
    <text evidence="4">The sequence shown here is derived from an EMBL/GenBank/DDBJ whole genome shotgun (WGS) entry which is preliminary data.</text>
</comment>
<dbReference type="InterPro" id="IPR025110">
    <property type="entry name" value="AMP-bd_C"/>
</dbReference>
<dbReference type="GO" id="GO:0016405">
    <property type="term" value="F:CoA-ligase activity"/>
    <property type="evidence" value="ECO:0007669"/>
    <property type="project" value="TreeGrafter"/>
</dbReference>
<evidence type="ECO:0000313" key="4">
    <source>
        <dbReference type="EMBL" id="CAF9936468.1"/>
    </source>
</evidence>
<dbReference type="AlphaFoldDB" id="A0A8H3G4K7"/>
<dbReference type="EMBL" id="CAJPDS010000092">
    <property type="protein sequence ID" value="CAF9936468.1"/>
    <property type="molecule type" value="Genomic_DNA"/>
</dbReference>
<name>A0A8H3G4K7_9LECA</name>
<dbReference type="InterPro" id="IPR042099">
    <property type="entry name" value="ANL_N_sf"/>
</dbReference>
<evidence type="ECO:0000259" key="2">
    <source>
        <dbReference type="Pfam" id="PF00501"/>
    </source>
</evidence>
<dbReference type="Pfam" id="PF00501">
    <property type="entry name" value="AMP-binding"/>
    <property type="match status" value="1"/>
</dbReference>
<sequence>MVFLAEKILPIPPTDILSWIFDQVPYDIDEPILLDASDPNRSISNRQAKILVRKLVAGLKRWGIRPGQKDVVCLHSFNDILYTILVLGVIGAGGIVTGSNPAYTPYELAHHIRTAEVGYLITEPEMLGAILEAADECKLPRSNVLIFNVFDPAVPEGFQSWETLLQHGEEDWDRFNNLETAKRAQAARLFSSGTTGLPKAALTSHYNLVAQHELVYGRSTRDYRMRLLLPLPMFHAAAFPVAHTTALKAGNITYIMRRFDLETFLRNIERYKITDLAMVPPIIIQTIMSPLSKKYSLRSLRSAQVGAAPLSKDAQKRFENLLEKNVQCTQVWGMTETTCIGFCFPWPERDKTGSIGRPLPNLDIKIVNEFGADISAYDVTGELCIRGPTVISGYLNKPTANEEFDADGFYYTGDIVYCDSKTKLWYIVDRKKELIKVRGFQVAPPELEGVLLSHPQIVDAAVIGVPSPNGDDQVPRAYVVRRAGATLTAAEVKKHLAGKLARFKHLEGGVIFVPAIPKNASGKIIKRLLRDDAKKEMTARL</sequence>
<comment type="similarity">
    <text evidence="1">Belongs to the ATP-dependent AMP-binding enzyme family.</text>
</comment>
<feature type="domain" description="AMP-binding enzyme C-terminal" evidence="3">
    <location>
        <begin position="446"/>
        <end position="523"/>
    </location>
</feature>
<keyword evidence="5" id="KW-1185">Reference proteome</keyword>
<dbReference type="PANTHER" id="PTHR24096:SF265">
    <property type="entry name" value="ENZYME, PUTATIVE (AFU_ORTHOLOGUE AFUA_5G14270)-RELATED"/>
    <property type="match status" value="1"/>
</dbReference>
<dbReference type="InterPro" id="IPR045851">
    <property type="entry name" value="AMP-bd_C_sf"/>
</dbReference>
<dbReference type="SUPFAM" id="SSF56801">
    <property type="entry name" value="Acetyl-CoA synthetase-like"/>
    <property type="match status" value="1"/>
</dbReference>
<proteinExistence type="inferred from homology"/>
<evidence type="ECO:0000256" key="1">
    <source>
        <dbReference type="ARBA" id="ARBA00006432"/>
    </source>
</evidence>
<evidence type="ECO:0000313" key="5">
    <source>
        <dbReference type="Proteomes" id="UP000664521"/>
    </source>
</evidence>
<dbReference type="FunFam" id="3.30.300.30:FF:000007">
    <property type="entry name" value="4-coumarate--CoA ligase 2"/>
    <property type="match status" value="1"/>
</dbReference>
<dbReference type="Pfam" id="PF13193">
    <property type="entry name" value="AMP-binding_C"/>
    <property type="match status" value="1"/>
</dbReference>